<sequence>MTEYRQHIDSLRQLISGATATDAWGRKPQIAFHVEMCLGHVGWSEGIGAAATDMTARCYEYLKIASRPSAVEAEALALALREALAAIDGFERALDEAASETRGA</sequence>
<dbReference type="EMBL" id="JBHSML010000003">
    <property type="protein sequence ID" value="MFC5516429.1"/>
    <property type="molecule type" value="Genomic_DNA"/>
</dbReference>
<evidence type="ECO:0000313" key="1">
    <source>
        <dbReference type="EMBL" id="MFC5516429.1"/>
    </source>
</evidence>
<organism evidence="1 2">
    <name type="scientific">Kaistia terrae</name>
    <dbReference type="NCBI Taxonomy" id="537017"/>
    <lineage>
        <taxon>Bacteria</taxon>
        <taxon>Pseudomonadati</taxon>
        <taxon>Pseudomonadota</taxon>
        <taxon>Alphaproteobacteria</taxon>
        <taxon>Hyphomicrobiales</taxon>
        <taxon>Kaistiaceae</taxon>
        <taxon>Kaistia</taxon>
    </lineage>
</organism>
<evidence type="ECO:0000313" key="2">
    <source>
        <dbReference type="Proteomes" id="UP001596150"/>
    </source>
</evidence>
<protein>
    <submittedName>
        <fullName evidence="1">Uncharacterized protein</fullName>
    </submittedName>
</protein>
<keyword evidence="2" id="KW-1185">Reference proteome</keyword>
<dbReference type="RefSeq" id="WP_266344316.1">
    <property type="nucleotide sequence ID" value="NZ_JAPKNH010000004.1"/>
</dbReference>
<dbReference type="Proteomes" id="UP001596150">
    <property type="component" value="Unassembled WGS sequence"/>
</dbReference>
<comment type="caution">
    <text evidence="1">The sequence shown here is derived from an EMBL/GenBank/DDBJ whole genome shotgun (WGS) entry which is preliminary data.</text>
</comment>
<gene>
    <name evidence="1" type="ORF">ACFPP9_11660</name>
</gene>
<proteinExistence type="predicted"/>
<accession>A0ABW0Q186</accession>
<name>A0ABW0Q186_9HYPH</name>
<reference evidence="2" key="1">
    <citation type="journal article" date="2019" name="Int. J. Syst. Evol. Microbiol.">
        <title>The Global Catalogue of Microorganisms (GCM) 10K type strain sequencing project: providing services to taxonomists for standard genome sequencing and annotation.</title>
        <authorList>
            <consortium name="The Broad Institute Genomics Platform"/>
            <consortium name="The Broad Institute Genome Sequencing Center for Infectious Disease"/>
            <person name="Wu L."/>
            <person name="Ma J."/>
        </authorList>
    </citation>
    <scope>NUCLEOTIDE SEQUENCE [LARGE SCALE GENOMIC DNA]</scope>
    <source>
        <strain evidence="2">KACC 12633</strain>
    </source>
</reference>